<proteinExistence type="predicted"/>
<dbReference type="Proteomes" id="UP000001116">
    <property type="component" value="Chromosome"/>
</dbReference>
<sequence>MDGAATGGDSGAMRAEGRWGIDLTMPQSLLLALHLRDAARLRPPTSPLLPDLPPLDPAAVPLPTAGGDLTGLEAAGRQWARWWAASFPGGADALTSILPPRFPGLAGMPELRGLAELGMDDAVTWSARAREVERRVLARTPTALFETNLVAEVEHELGRRIRPFQLGVVVLPVQGAHHWDVLGRPVISLGLRADRDGYLAWLRERLVRTGSTPRGRGERTEQP</sequence>
<accession>A6WEE1</accession>
<name>A6WEE1_KINRD</name>
<dbReference type="AlphaFoldDB" id="A6WEE1"/>
<evidence type="ECO:0000313" key="2">
    <source>
        <dbReference type="Proteomes" id="UP000001116"/>
    </source>
</evidence>
<organism evidence="1 2">
    <name type="scientific">Kineococcus radiotolerans (strain ATCC BAA-149 / DSM 14245 / SRS30216)</name>
    <dbReference type="NCBI Taxonomy" id="266940"/>
    <lineage>
        <taxon>Bacteria</taxon>
        <taxon>Bacillati</taxon>
        <taxon>Actinomycetota</taxon>
        <taxon>Actinomycetes</taxon>
        <taxon>Kineosporiales</taxon>
        <taxon>Kineosporiaceae</taxon>
        <taxon>Kineococcus</taxon>
    </lineage>
</organism>
<gene>
    <name evidence="1" type="ordered locus">Krad_3717</name>
</gene>
<dbReference type="KEGG" id="kra:Krad_3717"/>
<evidence type="ECO:0000313" key="1">
    <source>
        <dbReference type="EMBL" id="ABS05180.1"/>
    </source>
</evidence>
<dbReference type="EMBL" id="CP000750">
    <property type="protein sequence ID" value="ABS05180.1"/>
    <property type="molecule type" value="Genomic_DNA"/>
</dbReference>
<keyword evidence="2" id="KW-1185">Reference proteome</keyword>
<dbReference type="eggNOG" id="ENOG5033CZB">
    <property type="taxonomic scope" value="Bacteria"/>
</dbReference>
<reference evidence="2" key="1">
    <citation type="journal article" date="2008" name="PLoS ONE">
        <title>Survival in nuclear waste, extreme resistance, and potential applications gleaned from the genome sequence of Kineococcus radiotolerans SRS30216.</title>
        <authorList>
            <person name="Bagwell C.E."/>
            <person name="Bhat S."/>
            <person name="Hawkins G.M."/>
            <person name="Smith B.W."/>
            <person name="Biswas T."/>
            <person name="Hoover T.R."/>
            <person name="Saunders E."/>
            <person name="Han C.S."/>
            <person name="Tsodikov O.V."/>
            <person name="Shimkets L.J."/>
        </authorList>
    </citation>
    <scope>NUCLEOTIDE SEQUENCE [LARGE SCALE GENOMIC DNA]</scope>
    <source>
        <strain evidence="2">ATCC BAA-149 / DSM 14245 / SRS30216</strain>
    </source>
</reference>
<protein>
    <submittedName>
        <fullName evidence="1">Uncharacterized protein</fullName>
    </submittedName>
</protein>
<dbReference type="HOGENOM" id="CLU_112000_0_0_11"/>